<feature type="transmembrane region" description="Helical" evidence="5">
    <location>
        <begin position="768"/>
        <end position="789"/>
    </location>
</feature>
<name>G0M9T3_CAEBE</name>
<dbReference type="InterPro" id="IPR017452">
    <property type="entry name" value="GPCR_Rhodpsn_7TM"/>
</dbReference>
<dbReference type="PANTHER" id="PTHR22751">
    <property type="entry name" value="G-PROTEIN COUPLED RECEPTOR-RELATED"/>
    <property type="match status" value="1"/>
</dbReference>
<evidence type="ECO:0000259" key="6">
    <source>
        <dbReference type="PROSITE" id="PS50262"/>
    </source>
</evidence>
<feature type="transmembrane region" description="Helical" evidence="5">
    <location>
        <begin position="494"/>
        <end position="515"/>
    </location>
</feature>
<dbReference type="InterPro" id="IPR019427">
    <property type="entry name" value="7TM_GPCR_serpentine_rcpt_Srw"/>
</dbReference>
<feature type="transmembrane region" description="Helical" evidence="5">
    <location>
        <begin position="328"/>
        <end position="348"/>
    </location>
</feature>
<feature type="transmembrane region" description="Helical" evidence="5">
    <location>
        <begin position="536"/>
        <end position="555"/>
    </location>
</feature>
<evidence type="ECO:0000256" key="1">
    <source>
        <dbReference type="ARBA" id="ARBA00004370"/>
    </source>
</evidence>
<dbReference type="GO" id="GO:0016020">
    <property type="term" value="C:membrane"/>
    <property type="evidence" value="ECO:0007669"/>
    <property type="project" value="UniProtKB-SubCell"/>
</dbReference>
<keyword evidence="3 5" id="KW-1133">Transmembrane helix</keyword>
<protein>
    <recommendedName>
        <fullName evidence="6">G-protein coupled receptors family 1 profile domain-containing protein</fullName>
    </recommendedName>
</protein>
<reference evidence="8" key="1">
    <citation type="submission" date="2011-07" db="EMBL/GenBank/DDBJ databases">
        <authorList>
            <consortium name="Caenorhabditis brenneri Sequencing and Analysis Consortium"/>
            <person name="Wilson R.K."/>
        </authorList>
    </citation>
    <scope>NUCLEOTIDE SEQUENCE [LARGE SCALE GENOMIC DNA]</scope>
    <source>
        <strain evidence="8">PB2801</strain>
    </source>
</reference>
<keyword evidence="2 5" id="KW-0812">Transmembrane</keyword>
<dbReference type="PROSITE" id="PS50262">
    <property type="entry name" value="G_PROTEIN_RECEP_F1_2"/>
    <property type="match status" value="1"/>
</dbReference>
<feature type="transmembrane region" description="Helical" evidence="5">
    <location>
        <begin position="154"/>
        <end position="177"/>
    </location>
</feature>
<organism evidence="8">
    <name type="scientific">Caenorhabditis brenneri</name>
    <name type="common">Nematode worm</name>
    <dbReference type="NCBI Taxonomy" id="135651"/>
    <lineage>
        <taxon>Eukaryota</taxon>
        <taxon>Metazoa</taxon>
        <taxon>Ecdysozoa</taxon>
        <taxon>Nematoda</taxon>
        <taxon>Chromadorea</taxon>
        <taxon>Rhabditida</taxon>
        <taxon>Rhabditina</taxon>
        <taxon>Rhabditomorpha</taxon>
        <taxon>Rhabditoidea</taxon>
        <taxon>Rhabditidae</taxon>
        <taxon>Peloderinae</taxon>
        <taxon>Caenorhabditis</taxon>
    </lineage>
</organism>
<feature type="transmembrane region" description="Helical" evidence="5">
    <location>
        <begin position="651"/>
        <end position="671"/>
    </location>
</feature>
<feature type="transmembrane region" description="Helical" evidence="5">
    <location>
        <begin position="54"/>
        <end position="74"/>
    </location>
</feature>
<sequence>MAGIAICDLTNSCTTILQYLPSFVGNRECWNSHNFPFLYLLSWAMTINDVLRRVSAWLGISMAFIRYLVIKYLMKSSFDKLSEAKFGLKTIFTSLISSSLISSLYYSHQNIEASWQWKPDPGCTGYPDNYTETYYVIIADASFYNDPWFGFRTFMIVDGFMKIVPSVILPILTFLLTREIRASRKKKKRLSTGSNSVQSSKTDNVTIMVTIMTIASTLAEGPMGFSYMLQGVAANSMGLLQISSDLVYTCQMFVAMNSSTHCFISLFVSSLYRKTAKELFCCGIFTRKKSKVIIVPASLKDGCFNANSYKIQFVRGWFTGIDSALRRLSAYLGIFMALIRFLVIKFAMNGKFDFLSEPKFALKTVFISLVISVLLSAFNFSHYFLLDLFDWSPANSCNLLPENAKSDIYYQLAYEETYVKAHWLGLDAYLAVDGVLKVSFGIEVLKKDLVEVSDDSSSVFTDFDSFVGSGAGSSKEEKSEVGGESTKPDHVTKMITIMTILSMIAEGPLGIAYLIQGLVGDNDGLVLICDDLIRTLYFLVAINSSTHFFVCLVVSSQYRSVAKGMFICERKQRVQPIVQSSKAVKTSTSQVRVDWNPSSYTLQFISAWFIAIDDVLRRQSAYLGILMALIRYLVIKFSLNPRFQQLSKTIFGIKTVTVTLILSSFVSSVYFSHFVLEDFDGWTPTDQCKDEYPVNYTEKLYLGHADLNFILSPYINADNWMLVSGGLKMVPTILLPILTVLLVAELQKAKANRRKIFSNEQPDHTTKMVALMTVTSMISDGSIGIAYILQGFFSTSNGFLLISFDLITMFSAFVALNASMHCLICLVVSSQYRKAVKEFFGCFLKKKVATNRLSKASVTSKTSVSQMVFTKSI</sequence>
<dbReference type="OrthoDB" id="10582996at2759"/>
<dbReference type="Gene3D" id="1.20.1070.10">
    <property type="entry name" value="Rhodopsin 7-helix transmembrane proteins"/>
    <property type="match status" value="3"/>
</dbReference>
<evidence type="ECO:0000256" key="2">
    <source>
        <dbReference type="ARBA" id="ARBA00022692"/>
    </source>
</evidence>
<evidence type="ECO:0000313" key="7">
    <source>
        <dbReference type="EMBL" id="EGT30698.1"/>
    </source>
</evidence>
<evidence type="ECO:0000256" key="4">
    <source>
        <dbReference type="ARBA" id="ARBA00023136"/>
    </source>
</evidence>
<feature type="transmembrane region" description="Helical" evidence="5">
    <location>
        <begin position="801"/>
        <end position="828"/>
    </location>
</feature>
<dbReference type="STRING" id="135651.G0M9T3"/>
<feature type="transmembrane region" description="Helical" evidence="5">
    <location>
        <begin position="246"/>
        <end position="268"/>
    </location>
</feature>
<dbReference type="PANTHER" id="PTHR22751:SF54">
    <property type="entry name" value="G-PROTEIN COUPLED RECEPTORS FAMILY 1 PROFILE DOMAIN-CONTAINING PROTEIN"/>
    <property type="match status" value="1"/>
</dbReference>
<feature type="transmembrane region" description="Helical" evidence="5">
    <location>
        <begin position="729"/>
        <end position="747"/>
    </location>
</feature>
<dbReference type="Pfam" id="PF10324">
    <property type="entry name" value="7TM_GPCR_Srw"/>
    <property type="match status" value="4"/>
</dbReference>
<proteinExistence type="predicted"/>
<feature type="transmembrane region" description="Helical" evidence="5">
    <location>
        <begin position="360"/>
        <end position="385"/>
    </location>
</feature>
<dbReference type="InParanoid" id="G0M9T3"/>
<accession>G0M9T3</accession>
<gene>
    <name evidence="7" type="ORF">CAEBREN_25256</name>
</gene>
<keyword evidence="8" id="KW-1185">Reference proteome</keyword>
<dbReference type="AlphaFoldDB" id="G0M9T3"/>
<keyword evidence="4 5" id="KW-0472">Membrane</keyword>
<comment type="subcellular location">
    <subcellularLocation>
        <location evidence="1">Membrane</location>
    </subcellularLocation>
</comment>
<dbReference type="GO" id="GO:0008528">
    <property type="term" value="F:G protein-coupled peptide receptor activity"/>
    <property type="evidence" value="ECO:0007669"/>
    <property type="project" value="InterPro"/>
</dbReference>
<evidence type="ECO:0000313" key="8">
    <source>
        <dbReference type="Proteomes" id="UP000008068"/>
    </source>
</evidence>
<dbReference type="Proteomes" id="UP000008068">
    <property type="component" value="Unassembled WGS sequence"/>
</dbReference>
<dbReference type="SUPFAM" id="SSF81321">
    <property type="entry name" value="Family A G protein-coupled receptor-like"/>
    <property type="match status" value="3"/>
</dbReference>
<feature type="domain" description="G-protein coupled receptors family 1 profile" evidence="6">
    <location>
        <begin position="1"/>
        <end position="265"/>
    </location>
</feature>
<dbReference type="EMBL" id="GL379787">
    <property type="protein sequence ID" value="EGT30698.1"/>
    <property type="molecule type" value="Genomic_DNA"/>
</dbReference>
<evidence type="ECO:0000256" key="5">
    <source>
        <dbReference type="SAM" id="Phobius"/>
    </source>
</evidence>
<dbReference type="eggNOG" id="ENOG502TJFD">
    <property type="taxonomic scope" value="Eukaryota"/>
</dbReference>
<evidence type="ECO:0000256" key="3">
    <source>
        <dbReference type="ARBA" id="ARBA00022989"/>
    </source>
</evidence>
<dbReference type="HOGENOM" id="CLU_357970_0_0_1"/>
<dbReference type="OMA" id="WAMTIND"/>